<dbReference type="SUPFAM" id="SSF51735">
    <property type="entry name" value="NAD(P)-binding Rossmann-fold domains"/>
    <property type="match status" value="1"/>
</dbReference>
<name>A0A3D8QV37_9HELO</name>
<dbReference type="InterPro" id="IPR013154">
    <property type="entry name" value="ADH-like_N"/>
</dbReference>
<protein>
    <submittedName>
        <fullName evidence="7">Alcohol dehydrogenase-3</fullName>
    </submittedName>
</protein>
<comment type="caution">
    <text evidence="7">The sequence shown here is derived from an EMBL/GenBank/DDBJ whole genome shotgun (WGS) entry which is preliminary data.</text>
</comment>
<sequence>MGYEFTVYKGGKEGLIKSTTHKDALKDDEVYLQVTHSGICGTDCHYRSAEMALGHEGVGVVKEIGPGVKSLKIGDRVGWGFEHGSCGHCHECLTGRETYCSERHIYGSSNLDQGSLASHAVWHESFLFLVPENLKSEEAAPLMCGGATVFNALNAHSVKAYHRVGILGIGGLGHLAIQFAAKMGCEVVVFSTTASKKAEALQFGAREFYTVSELEKAEAIRPIDHLLVTTNTLPNWDIYLPLMAKGGTIYPLTVSFEKLQLPALALNMAGISVQGSFIAARHLHRKMLDFAAFHDIKPVVQKWPMTVQGIDEAFKRLDDNTMRYRGVVVAEG</sequence>
<evidence type="ECO:0000256" key="2">
    <source>
        <dbReference type="ARBA" id="ARBA00022723"/>
    </source>
</evidence>
<evidence type="ECO:0000256" key="5">
    <source>
        <dbReference type="RuleBase" id="RU361277"/>
    </source>
</evidence>
<dbReference type="Pfam" id="PF00107">
    <property type="entry name" value="ADH_zinc_N"/>
    <property type="match status" value="1"/>
</dbReference>
<dbReference type="SUPFAM" id="SSF50129">
    <property type="entry name" value="GroES-like"/>
    <property type="match status" value="1"/>
</dbReference>
<dbReference type="GO" id="GO:0016616">
    <property type="term" value="F:oxidoreductase activity, acting on the CH-OH group of donors, NAD or NADP as acceptor"/>
    <property type="evidence" value="ECO:0007669"/>
    <property type="project" value="InterPro"/>
</dbReference>
<dbReference type="PANTHER" id="PTHR42683">
    <property type="entry name" value="ALDEHYDE REDUCTASE"/>
    <property type="match status" value="1"/>
</dbReference>
<dbReference type="AlphaFoldDB" id="A0A3D8QV37"/>
<dbReference type="InterPro" id="IPR036291">
    <property type="entry name" value="NAD(P)-bd_dom_sf"/>
</dbReference>
<evidence type="ECO:0000256" key="4">
    <source>
        <dbReference type="ARBA" id="ARBA00023002"/>
    </source>
</evidence>
<gene>
    <name evidence="7" type="ORF">BP5796_10321</name>
</gene>
<dbReference type="InterPro" id="IPR011032">
    <property type="entry name" value="GroES-like_sf"/>
</dbReference>
<dbReference type="Pfam" id="PF08240">
    <property type="entry name" value="ADH_N"/>
    <property type="match status" value="1"/>
</dbReference>
<dbReference type="EMBL" id="PDLN01000015">
    <property type="protein sequence ID" value="RDW65629.1"/>
    <property type="molecule type" value="Genomic_DNA"/>
</dbReference>
<dbReference type="CDD" id="cd05283">
    <property type="entry name" value="CAD1"/>
    <property type="match status" value="1"/>
</dbReference>
<dbReference type="Gene3D" id="3.90.180.10">
    <property type="entry name" value="Medium-chain alcohol dehydrogenases, catalytic domain"/>
    <property type="match status" value="1"/>
</dbReference>
<dbReference type="GO" id="GO:0008270">
    <property type="term" value="F:zinc ion binding"/>
    <property type="evidence" value="ECO:0007669"/>
    <property type="project" value="InterPro"/>
</dbReference>
<reference evidence="7 8" key="1">
    <citation type="journal article" date="2018" name="IMA Fungus">
        <title>IMA Genome-F 9: Draft genome sequence of Annulohypoxylon stygium, Aspergillus mulundensis, Berkeleyomyces basicola (syn. Thielaviopsis basicola), Ceratocystis smalleyi, two Cercospora beticola strains, Coleophoma cylindrospora, Fusarium fracticaudum, Phialophora cf. hyalina, and Morchella septimelata.</title>
        <authorList>
            <person name="Wingfield B.D."/>
            <person name="Bills G.F."/>
            <person name="Dong Y."/>
            <person name="Huang W."/>
            <person name="Nel W.J."/>
            <person name="Swalarsk-Parry B.S."/>
            <person name="Vaghefi N."/>
            <person name="Wilken P.M."/>
            <person name="An Z."/>
            <person name="de Beer Z.W."/>
            <person name="De Vos L."/>
            <person name="Chen L."/>
            <person name="Duong T.A."/>
            <person name="Gao Y."/>
            <person name="Hammerbacher A."/>
            <person name="Kikkert J.R."/>
            <person name="Li Y."/>
            <person name="Li H."/>
            <person name="Li K."/>
            <person name="Li Q."/>
            <person name="Liu X."/>
            <person name="Ma X."/>
            <person name="Naidoo K."/>
            <person name="Pethybridge S.J."/>
            <person name="Sun J."/>
            <person name="Steenkamp E.T."/>
            <person name="van der Nest M.A."/>
            <person name="van Wyk S."/>
            <person name="Wingfield M.J."/>
            <person name="Xiong C."/>
            <person name="Yue Q."/>
            <person name="Zhang X."/>
        </authorList>
    </citation>
    <scope>NUCLEOTIDE SEQUENCE [LARGE SCALE GENOMIC DNA]</scope>
    <source>
        <strain evidence="7 8">BP5796</strain>
    </source>
</reference>
<dbReference type="Proteomes" id="UP000256328">
    <property type="component" value="Unassembled WGS sequence"/>
</dbReference>
<dbReference type="InterPro" id="IPR029752">
    <property type="entry name" value="D-isomer_DH_CS1"/>
</dbReference>
<keyword evidence="4" id="KW-0560">Oxidoreductase</keyword>
<dbReference type="InterPro" id="IPR047109">
    <property type="entry name" value="CAD-like"/>
</dbReference>
<evidence type="ECO:0000313" key="8">
    <source>
        <dbReference type="Proteomes" id="UP000256328"/>
    </source>
</evidence>
<dbReference type="OrthoDB" id="1879366at2759"/>
<dbReference type="InterPro" id="IPR002328">
    <property type="entry name" value="ADH_Zn_CS"/>
</dbReference>
<keyword evidence="3 5" id="KW-0862">Zinc</keyword>
<evidence type="ECO:0000313" key="7">
    <source>
        <dbReference type="EMBL" id="RDW65629.1"/>
    </source>
</evidence>
<evidence type="ECO:0000256" key="3">
    <source>
        <dbReference type="ARBA" id="ARBA00022833"/>
    </source>
</evidence>
<dbReference type="Gene3D" id="3.40.50.720">
    <property type="entry name" value="NAD(P)-binding Rossmann-like Domain"/>
    <property type="match status" value="1"/>
</dbReference>
<keyword evidence="2 5" id="KW-0479">Metal-binding</keyword>
<dbReference type="FunFam" id="3.40.50.720:FF:000022">
    <property type="entry name" value="Cinnamyl alcohol dehydrogenase"/>
    <property type="match status" value="1"/>
</dbReference>
<organism evidence="7 8">
    <name type="scientific">Coleophoma crateriformis</name>
    <dbReference type="NCBI Taxonomy" id="565419"/>
    <lineage>
        <taxon>Eukaryota</taxon>
        <taxon>Fungi</taxon>
        <taxon>Dikarya</taxon>
        <taxon>Ascomycota</taxon>
        <taxon>Pezizomycotina</taxon>
        <taxon>Leotiomycetes</taxon>
        <taxon>Helotiales</taxon>
        <taxon>Dermateaceae</taxon>
        <taxon>Coleophoma</taxon>
    </lineage>
</organism>
<dbReference type="PROSITE" id="PS00065">
    <property type="entry name" value="D_2_HYDROXYACID_DH_1"/>
    <property type="match status" value="1"/>
</dbReference>
<evidence type="ECO:0000259" key="6">
    <source>
        <dbReference type="SMART" id="SM00829"/>
    </source>
</evidence>
<comment type="similarity">
    <text evidence="5">Belongs to the zinc-containing alcohol dehydrogenase family.</text>
</comment>
<keyword evidence="8" id="KW-1185">Reference proteome</keyword>
<proteinExistence type="inferred from homology"/>
<dbReference type="SMART" id="SM00829">
    <property type="entry name" value="PKS_ER"/>
    <property type="match status" value="1"/>
</dbReference>
<accession>A0A3D8QV37</accession>
<feature type="domain" description="Enoyl reductase (ER)" evidence="6">
    <location>
        <begin position="14"/>
        <end position="330"/>
    </location>
</feature>
<dbReference type="InterPro" id="IPR020843">
    <property type="entry name" value="ER"/>
</dbReference>
<dbReference type="InterPro" id="IPR013149">
    <property type="entry name" value="ADH-like_C"/>
</dbReference>
<dbReference type="PROSITE" id="PS00059">
    <property type="entry name" value="ADH_ZINC"/>
    <property type="match status" value="1"/>
</dbReference>
<evidence type="ECO:0000256" key="1">
    <source>
        <dbReference type="ARBA" id="ARBA00001947"/>
    </source>
</evidence>
<comment type="cofactor">
    <cofactor evidence="1 5">
        <name>Zn(2+)</name>
        <dbReference type="ChEBI" id="CHEBI:29105"/>
    </cofactor>
</comment>